<dbReference type="InterPro" id="IPR000671">
    <property type="entry name" value="Peptidase_A31"/>
</dbReference>
<dbReference type="PANTHER" id="PTHR30302:SF5">
    <property type="entry name" value="SLR1876 PROTEIN"/>
    <property type="match status" value="1"/>
</dbReference>
<dbReference type="PANTHER" id="PTHR30302">
    <property type="entry name" value="HYDROGENASE 1 MATURATION PROTEASE"/>
    <property type="match status" value="1"/>
</dbReference>
<dbReference type="RefSeq" id="WP_200233160.1">
    <property type="nucleotide sequence ID" value="NZ_NRRV01000001.1"/>
</dbReference>
<proteinExistence type="predicted"/>
<comment type="caution">
    <text evidence="1">The sequence shown here is derived from an EMBL/GenBank/DDBJ whole genome shotgun (WGS) entry which is preliminary data.</text>
</comment>
<name>A0ABS1CBY4_9GAMM</name>
<reference evidence="1 2" key="1">
    <citation type="journal article" date="2020" name="Microorganisms">
        <title>Osmotic Adaptation and Compatible Solute Biosynthesis of Phototrophic Bacteria as Revealed from Genome Analyses.</title>
        <authorList>
            <person name="Imhoff J.F."/>
            <person name="Rahn T."/>
            <person name="Kunzel S."/>
            <person name="Keller A."/>
            <person name="Neulinger S.C."/>
        </authorList>
    </citation>
    <scope>NUCLEOTIDE SEQUENCE [LARGE SCALE GENOMIC DNA]</scope>
    <source>
        <strain evidence="1 2">DSM 6210</strain>
    </source>
</reference>
<evidence type="ECO:0008006" key="3">
    <source>
        <dbReference type="Google" id="ProtNLM"/>
    </source>
</evidence>
<dbReference type="Proteomes" id="UP000748752">
    <property type="component" value="Unassembled WGS sequence"/>
</dbReference>
<dbReference type="NCBIfam" id="TIGR00072">
    <property type="entry name" value="hydrog_prot"/>
    <property type="match status" value="1"/>
</dbReference>
<keyword evidence="2" id="KW-1185">Reference proteome</keyword>
<dbReference type="SUPFAM" id="SSF53163">
    <property type="entry name" value="HybD-like"/>
    <property type="match status" value="1"/>
</dbReference>
<sequence>MHTLIVGYGSPIRGDDAVGPLLAERIAEQAALGDWPAGTEVQARHILTAEIVADLHTADRVIFIDAAADTAAGEVRRLRLRPDPTALSTMAHFHDPRELLAWCESLYASVPDAWLVSVGGAAWDYGHFDLSPPVLAALPAAVCAVHELCTPAPAATPS</sequence>
<organism evidence="1 2">
    <name type="scientific">Thiohalocapsa halophila</name>
    <dbReference type="NCBI Taxonomy" id="69359"/>
    <lineage>
        <taxon>Bacteria</taxon>
        <taxon>Pseudomonadati</taxon>
        <taxon>Pseudomonadota</taxon>
        <taxon>Gammaproteobacteria</taxon>
        <taxon>Chromatiales</taxon>
        <taxon>Chromatiaceae</taxon>
        <taxon>Thiohalocapsa</taxon>
    </lineage>
</organism>
<dbReference type="Gene3D" id="3.40.50.1450">
    <property type="entry name" value="HybD-like"/>
    <property type="match status" value="1"/>
</dbReference>
<evidence type="ECO:0000313" key="1">
    <source>
        <dbReference type="EMBL" id="MBK1629337.1"/>
    </source>
</evidence>
<protein>
    <recommendedName>
        <fullName evidence="3">Hydrogenase maturation protease</fullName>
    </recommendedName>
</protein>
<gene>
    <name evidence="1" type="ORF">CKO31_01025</name>
</gene>
<dbReference type="EMBL" id="NRRV01000001">
    <property type="protein sequence ID" value="MBK1629337.1"/>
    <property type="molecule type" value="Genomic_DNA"/>
</dbReference>
<dbReference type="InterPro" id="IPR023430">
    <property type="entry name" value="Pept_HybD-like_dom_sf"/>
</dbReference>
<accession>A0ABS1CBY4</accession>
<evidence type="ECO:0000313" key="2">
    <source>
        <dbReference type="Proteomes" id="UP000748752"/>
    </source>
</evidence>